<keyword evidence="2" id="KW-1185">Reference proteome</keyword>
<proteinExistence type="predicted"/>
<protein>
    <recommendedName>
        <fullName evidence="3">Thioredoxin domain-containing protein</fullName>
    </recommendedName>
</protein>
<dbReference type="OrthoDB" id="2121326at2759"/>
<dbReference type="Proteomes" id="UP000281553">
    <property type="component" value="Unassembled WGS sequence"/>
</dbReference>
<sequence>MGLDECLMSAKARLVMVAFVDLKDEDTADIMRILQDISHENKRLNLAQRFGITLLPTFLYFRSCQQLGSRVTTKEVKLKKDVAKYSRIYLSSPQP</sequence>
<gene>
    <name evidence="1" type="ORF">DILT_LOCUS4342</name>
</gene>
<evidence type="ECO:0000313" key="2">
    <source>
        <dbReference type="Proteomes" id="UP000281553"/>
    </source>
</evidence>
<organism evidence="1 2">
    <name type="scientific">Dibothriocephalus latus</name>
    <name type="common">Fish tapeworm</name>
    <name type="synonym">Diphyllobothrium latum</name>
    <dbReference type="NCBI Taxonomy" id="60516"/>
    <lineage>
        <taxon>Eukaryota</taxon>
        <taxon>Metazoa</taxon>
        <taxon>Spiralia</taxon>
        <taxon>Lophotrochozoa</taxon>
        <taxon>Platyhelminthes</taxon>
        <taxon>Cestoda</taxon>
        <taxon>Eucestoda</taxon>
        <taxon>Diphyllobothriidea</taxon>
        <taxon>Diphyllobothriidae</taxon>
        <taxon>Dibothriocephalus</taxon>
    </lineage>
</organism>
<reference evidence="1 2" key="1">
    <citation type="submission" date="2018-11" db="EMBL/GenBank/DDBJ databases">
        <authorList>
            <consortium name="Pathogen Informatics"/>
        </authorList>
    </citation>
    <scope>NUCLEOTIDE SEQUENCE [LARGE SCALE GENOMIC DNA]</scope>
</reference>
<evidence type="ECO:0000313" key="1">
    <source>
        <dbReference type="EMBL" id="VDK89179.1"/>
    </source>
</evidence>
<name>A0A3P6U0C0_DIBLA</name>
<accession>A0A3P6U0C0</accession>
<dbReference type="EMBL" id="UYRU01045301">
    <property type="protein sequence ID" value="VDK89179.1"/>
    <property type="molecule type" value="Genomic_DNA"/>
</dbReference>
<dbReference type="AlphaFoldDB" id="A0A3P6U0C0"/>
<evidence type="ECO:0008006" key="3">
    <source>
        <dbReference type="Google" id="ProtNLM"/>
    </source>
</evidence>